<dbReference type="RefSeq" id="WP_106249404.1">
    <property type="nucleotide sequence ID" value="NZ_PVZC01000006.1"/>
</dbReference>
<dbReference type="AlphaFoldDB" id="A0A2T0Q0T3"/>
<feature type="region of interest" description="Disordered" evidence="1">
    <location>
        <begin position="38"/>
        <end position="100"/>
    </location>
</feature>
<proteinExistence type="predicted"/>
<dbReference type="InterPro" id="IPR045642">
    <property type="entry name" value="DUF6406"/>
</dbReference>
<keyword evidence="2" id="KW-0732">Signal</keyword>
<keyword evidence="4" id="KW-1185">Reference proteome</keyword>
<dbReference type="EMBL" id="PVZC01000006">
    <property type="protein sequence ID" value="PRX97376.1"/>
    <property type="molecule type" value="Genomic_DNA"/>
</dbReference>
<evidence type="ECO:0000313" key="4">
    <source>
        <dbReference type="Proteomes" id="UP000237846"/>
    </source>
</evidence>
<comment type="caution">
    <text evidence="3">The sequence shown here is derived from an EMBL/GenBank/DDBJ whole genome shotgun (WGS) entry which is preliminary data.</text>
</comment>
<dbReference type="Proteomes" id="UP000237846">
    <property type="component" value="Unassembled WGS sequence"/>
</dbReference>
<evidence type="ECO:0000313" key="3">
    <source>
        <dbReference type="EMBL" id="PRX97376.1"/>
    </source>
</evidence>
<organism evidence="3 4">
    <name type="scientific">Allonocardiopsis opalescens</name>
    <dbReference type="NCBI Taxonomy" id="1144618"/>
    <lineage>
        <taxon>Bacteria</taxon>
        <taxon>Bacillati</taxon>
        <taxon>Actinomycetota</taxon>
        <taxon>Actinomycetes</taxon>
        <taxon>Streptosporangiales</taxon>
        <taxon>Allonocardiopsis</taxon>
    </lineage>
</organism>
<name>A0A2T0Q0T3_9ACTN</name>
<protein>
    <recommendedName>
        <fullName evidence="5">Lipoprotein</fullName>
    </recommendedName>
</protein>
<sequence length="140" mass="14224">MHSKHAKRTRLGLGSAGRPFTLAAAAAVCAAGLAGCGTPPEDVDESSAQVEPVPRMSDDGFIRLDSELPHTLDGGGTVEITGASGGSEAEIEVTENGSTTEHTLAFGDTVEIGGAQWRVSELAIDESEPPVVSIVLTPAG</sequence>
<feature type="signal peptide" evidence="2">
    <location>
        <begin position="1"/>
        <end position="30"/>
    </location>
</feature>
<evidence type="ECO:0008006" key="5">
    <source>
        <dbReference type="Google" id="ProtNLM"/>
    </source>
</evidence>
<accession>A0A2T0Q0T3</accession>
<feature type="compositionally biased region" description="Basic and acidic residues" evidence="1">
    <location>
        <begin position="56"/>
        <end position="70"/>
    </location>
</feature>
<feature type="chain" id="PRO_5038354278" description="Lipoprotein" evidence="2">
    <location>
        <begin position="31"/>
        <end position="140"/>
    </location>
</feature>
<dbReference type="OrthoDB" id="3432326at2"/>
<dbReference type="Pfam" id="PF19944">
    <property type="entry name" value="DUF6406"/>
    <property type="match status" value="1"/>
</dbReference>
<reference evidence="3 4" key="1">
    <citation type="submission" date="2018-03" db="EMBL/GenBank/DDBJ databases">
        <title>Genomic Encyclopedia of Archaeal and Bacterial Type Strains, Phase II (KMG-II): from individual species to whole genera.</title>
        <authorList>
            <person name="Goeker M."/>
        </authorList>
    </citation>
    <scope>NUCLEOTIDE SEQUENCE [LARGE SCALE GENOMIC DNA]</scope>
    <source>
        <strain evidence="3 4">DSM 45601</strain>
    </source>
</reference>
<evidence type="ECO:0000256" key="2">
    <source>
        <dbReference type="SAM" id="SignalP"/>
    </source>
</evidence>
<gene>
    <name evidence="3" type="ORF">CLV72_106414</name>
</gene>
<evidence type="ECO:0000256" key="1">
    <source>
        <dbReference type="SAM" id="MobiDB-lite"/>
    </source>
</evidence>